<dbReference type="GO" id="GO:0005840">
    <property type="term" value="C:ribosome"/>
    <property type="evidence" value="ECO:0007669"/>
    <property type="project" value="UniProtKB-KW"/>
</dbReference>
<dbReference type="NCBIfam" id="TIGR01079">
    <property type="entry name" value="rplX_bact"/>
    <property type="match status" value="1"/>
</dbReference>
<dbReference type="Pfam" id="PF17136">
    <property type="entry name" value="ribosomal_L24"/>
    <property type="match status" value="1"/>
</dbReference>
<dbReference type="SMART" id="SM00739">
    <property type="entry name" value="KOW"/>
    <property type="match status" value="1"/>
</dbReference>
<keyword evidence="3 5" id="KW-0687">Ribonucleoprotein</keyword>
<dbReference type="GO" id="GO:0003735">
    <property type="term" value="F:structural constituent of ribosome"/>
    <property type="evidence" value="ECO:0007669"/>
    <property type="project" value="InterPro"/>
</dbReference>
<protein>
    <recommendedName>
        <fullName evidence="4 5">Large ribosomal subunit protein uL24</fullName>
    </recommendedName>
</protein>
<dbReference type="PROSITE" id="PS01108">
    <property type="entry name" value="RIBOSOMAL_L24"/>
    <property type="match status" value="1"/>
</dbReference>
<keyword evidence="5" id="KW-0699">rRNA-binding</keyword>
<dbReference type="Pfam" id="PF00467">
    <property type="entry name" value="KOW"/>
    <property type="match status" value="1"/>
</dbReference>
<dbReference type="Gene3D" id="2.30.30.30">
    <property type="match status" value="1"/>
</dbReference>
<sequence length="102" mass="11045">MKLKKGDKVVIITGKDKGKKGAILEALPRVNRVVVEGANIAKIHEKARTRGAAGQIVERAMPIHASNVMIIDPKKDVRTRVGIKEIGGKNVRVTKKSGSELK</sequence>
<evidence type="ECO:0000256" key="2">
    <source>
        <dbReference type="ARBA" id="ARBA00022980"/>
    </source>
</evidence>
<comment type="similarity">
    <text evidence="1 5 6">Belongs to the universal ribosomal protein uL24 family.</text>
</comment>
<dbReference type="SUPFAM" id="SSF50104">
    <property type="entry name" value="Translation proteins SH3-like domain"/>
    <property type="match status" value="1"/>
</dbReference>
<evidence type="ECO:0000256" key="3">
    <source>
        <dbReference type="ARBA" id="ARBA00023274"/>
    </source>
</evidence>
<dbReference type="AlphaFoldDB" id="A0A1G2SIY5"/>
<reference evidence="8 9" key="1">
    <citation type="journal article" date="2016" name="Nat. Commun.">
        <title>Thousands of microbial genomes shed light on interconnected biogeochemical processes in an aquifer system.</title>
        <authorList>
            <person name="Anantharaman K."/>
            <person name="Brown C.T."/>
            <person name="Hug L.A."/>
            <person name="Sharon I."/>
            <person name="Castelle C.J."/>
            <person name="Probst A.J."/>
            <person name="Thomas B.C."/>
            <person name="Singh A."/>
            <person name="Wilkins M.J."/>
            <person name="Karaoz U."/>
            <person name="Brodie E.L."/>
            <person name="Williams K.H."/>
            <person name="Hubbard S.S."/>
            <person name="Banfield J.F."/>
        </authorList>
    </citation>
    <scope>NUCLEOTIDE SEQUENCE [LARGE SCALE GENOMIC DNA]</scope>
</reference>
<gene>
    <name evidence="5" type="primary">rplX</name>
    <name evidence="8" type="ORF">A2937_01370</name>
</gene>
<dbReference type="Proteomes" id="UP000177987">
    <property type="component" value="Unassembled WGS sequence"/>
</dbReference>
<dbReference type="HAMAP" id="MF_01326_B">
    <property type="entry name" value="Ribosomal_uL24_B"/>
    <property type="match status" value="1"/>
</dbReference>
<comment type="caution">
    <text evidence="8">The sequence shown here is derived from an EMBL/GenBank/DDBJ whole genome shotgun (WGS) entry which is preliminary data.</text>
</comment>
<evidence type="ECO:0000256" key="1">
    <source>
        <dbReference type="ARBA" id="ARBA00010618"/>
    </source>
</evidence>
<dbReference type="GO" id="GO:0019843">
    <property type="term" value="F:rRNA binding"/>
    <property type="evidence" value="ECO:0007669"/>
    <property type="project" value="UniProtKB-UniRule"/>
</dbReference>
<dbReference type="InterPro" id="IPR014722">
    <property type="entry name" value="Rib_uL2_dom2"/>
</dbReference>
<dbReference type="PANTHER" id="PTHR12903">
    <property type="entry name" value="MITOCHONDRIAL RIBOSOMAL PROTEIN L24"/>
    <property type="match status" value="1"/>
</dbReference>
<accession>A0A1G2SIY5</accession>
<evidence type="ECO:0000313" key="9">
    <source>
        <dbReference type="Proteomes" id="UP000177987"/>
    </source>
</evidence>
<dbReference type="InterPro" id="IPR003256">
    <property type="entry name" value="Ribosomal_uL24"/>
</dbReference>
<organism evidence="8 9">
    <name type="scientific">Candidatus Yonathbacteria bacterium RIFCSPLOWO2_01_FULL_47_33b</name>
    <dbReference type="NCBI Taxonomy" id="1802727"/>
    <lineage>
        <taxon>Bacteria</taxon>
        <taxon>Candidatus Yonathiibacteriota</taxon>
    </lineage>
</organism>
<dbReference type="InterPro" id="IPR005824">
    <property type="entry name" value="KOW"/>
</dbReference>
<comment type="function">
    <text evidence="5">One of the proteins that surrounds the polypeptide exit tunnel on the outside of the subunit.</text>
</comment>
<keyword evidence="2 5" id="KW-0689">Ribosomal protein</keyword>
<dbReference type="STRING" id="1802727.A2937_01370"/>
<evidence type="ECO:0000256" key="6">
    <source>
        <dbReference type="RuleBase" id="RU003477"/>
    </source>
</evidence>
<dbReference type="InterPro" id="IPR005825">
    <property type="entry name" value="Ribosomal_uL24_CS"/>
</dbReference>
<comment type="function">
    <text evidence="5">One of two assembly initiator proteins, it binds directly to the 5'-end of the 23S rRNA, where it nucleates assembly of the 50S subunit.</text>
</comment>
<evidence type="ECO:0000256" key="4">
    <source>
        <dbReference type="ARBA" id="ARBA00035206"/>
    </source>
</evidence>
<name>A0A1G2SIY5_9BACT</name>
<dbReference type="CDD" id="cd06089">
    <property type="entry name" value="KOW_RPL26"/>
    <property type="match status" value="1"/>
</dbReference>
<dbReference type="InterPro" id="IPR057264">
    <property type="entry name" value="Ribosomal_uL24_C"/>
</dbReference>
<dbReference type="GO" id="GO:0006412">
    <property type="term" value="P:translation"/>
    <property type="evidence" value="ECO:0007669"/>
    <property type="project" value="UniProtKB-UniRule"/>
</dbReference>
<dbReference type="EMBL" id="MHUW01000001">
    <property type="protein sequence ID" value="OHA84371.1"/>
    <property type="molecule type" value="Genomic_DNA"/>
</dbReference>
<dbReference type="InterPro" id="IPR008991">
    <property type="entry name" value="Translation_prot_SH3-like_sf"/>
</dbReference>
<proteinExistence type="inferred from homology"/>
<dbReference type="InterPro" id="IPR041988">
    <property type="entry name" value="Ribosomal_uL24_KOW"/>
</dbReference>
<feature type="domain" description="KOW" evidence="7">
    <location>
        <begin position="2"/>
        <end position="29"/>
    </location>
</feature>
<comment type="subunit">
    <text evidence="5">Part of the 50S ribosomal subunit.</text>
</comment>
<evidence type="ECO:0000259" key="7">
    <source>
        <dbReference type="SMART" id="SM00739"/>
    </source>
</evidence>
<evidence type="ECO:0000313" key="8">
    <source>
        <dbReference type="EMBL" id="OHA84371.1"/>
    </source>
</evidence>
<keyword evidence="5" id="KW-0694">RNA-binding</keyword>
<evidence type="ECO:0000256" key="5">
    <source>
        <dbReference type="HAMAP-Rule" id="MF_01326"/>
    </source>
</evidence>
<dbReference type="GO" id="GO:1990904">
    <property type="term" value="C:ribonucleoprotein complex"/>
    <property type="evidence" value="ECO:0007669"/>
    <property type="project" value="UniProtKB-KW"/>
</dbReference>